<evidence type="ECO:0000313" key="18">
    <source>
        <dbReference type="EMBL" id="CAF1210065.1"/>
    </source>
</evidence>
<dbReference type="GO" id="GO:0005829">
    <property type="term" value="C:cytosol"/>
    <property type="evidence" value="ECO:0007669"/>
    <property type="project" value="UniProtKB-SubCell"/>
</dbReference>
<evidence type="ECO:0000256" key="7">
    <source>
        <dbReference type="ARBA" id="ARBA00022490"/>
    </source>
</evidence>
<feature type="domain" description="Uroporphyrinogen decarboxylase (URO-D)" evidence="16">
    <location>
        <begin position="34"/>
        <end position="43"/>
    </location>
</feature>
<dbReference type="Proteomes" id="UP000663856">
    <property type="component" value="Unassembled WGS sequence"/>
</dbReference>
<reference evidence="18" key="1">
    <citation type="submission" date="2021-02" db="EMBL/GenBank/DDBJ databases">
        <authorList>
            <person name="Nowell W R."/>
        </authorList>
    </citation>
    <scope>NUCLEOTIDE SEQUENCE</scope>
</reference>
<evidence type="ECO:0000259" key="16">
    <source>
        <dbReference type="PROSITE" id="PS00906"/>
    </source>
</evidence>
<comment type="pathway">
    <text evidence="2 14">Porphyrin-containing compound metabolism; protoporphyrin-IX biosynthesis; coproporphyrinogen-III from 5-aminolevulinate: step 4/4.</text>
</comment>
<evidence type="ECO:0000259" key="17">
    <source>
        <dbReference type="PROSITE" id="PS00907"/>
    </source>
</evidence>
<comment type="catalytic activity">
    <reaction evidence="12">
        <text>uroporphyrinogen I + 4 H(+) = coproporphyrinogen I + 4 CO2</text>
        <dbReference type="Rhea" id="RHEA:31239"/>
        <dbReference type="ChEBI" id="CHEBI:15378"/>
        <dbReference type="ChEBI" id="CHEBI:16526"/>
        <dbReference type="ChEBI" id="CHEBI:62626"/>
        <dbReference type="ChEBI" id="CHEBI:62631"/>
    </reaction>
    <physiologicalReaction direction="left-to-right" evidence="12">
        <dbReference type="Rhea" id="RHEA:31240"/>
    </physiologicalReaction>
</comment>
<evidence type="ECO:0000256" key="10">
    <source>
        <dbReference type="ARBA" id="ARBA00023244"/>
    </source>
</evidence>
<comment type="subcellular location">
    <subcellularLocation>
        <location evidence="1">Cytoplasm</location>
        <location evidence="1">Cytosol</location>
    </subcellularLocation>
</comment>
<dbReference type="EMBL" id="CAJNRG010001464">
    <property type="protein sequence ID" value="CAF2033557.1"/>
    <property type="molecule type" value="Genomic_DNA"/>
</dbReference>
<evidence type="ECO:0000313" key="24">
    <source>
        <dbReference type="EMBL" id="CAF3780862.1"/>
    </source>
</evidence>
<comment type="catalytic activity">
    <reaction evidence="13">
        <text>uroporphyrinogen III + 4 H(+) = coproporphyrinogen III + 4 CO2</text>
        <dbReference type="Rhea" id="RHEA:19865"/>
        <dbReference type="ChEBI" id="CHEBI:15378"/>
        <dbReference type="ChEBI" id="CHEBI:16526"/>
        <dbReference type="ChEBI" id="CHEBI:57308"/>
        <dbReference type="ChEBI" id="CHEBI:57309"/>
        <dbReference type="EC" id="4.1.1.37"/>
    </reaction>
    <physiologicalReaction direction="left-to-right" evidence="13">
        <dbReference type="Rhea" id="RHEA:19866"/>
    </physiologicalReaction>
</comment>
<dbReference type="EMBL" id="CAJNOW010000023">
    <property type="protein sequence ID" value="CAF1210065.1"/>
    <property type="molecule type" value="Genomic_DNA"/>
</dbReference>
<evidence type="ECO:0000256" key="8">
    <source>
        <dbReference type="ARBA" id="ARBA00022793"/>
    </source>
</evidence>
<keyword evidence="7" id="KW-0963">Cytoplasm</keyword>
<dbReference type="PROSITE" id="PS00906">
    <property type="entry name" value="UROD_1"/>
    <property type="match status" value="1"/>
</dbReference>
<evidence type="ECO:0000256" key="13">
    <source>
        <dbReference type="ARBA" id="ARBA00048411"/>
    </source>
</evidence>
<dbReference type="PROSITE" id="PS00907">
    <property type="entry name" value="UROD_2"/>
    <property type="match status" value="1"/>
</dbReference>
<comment type="subunit">
    <text evidence="4">Homodimer.</text>
</comment>
<dbReference type="NCBIfam" id="TIGR01464">
    <property type="entry name" value="hemE"/>
    <property type="match status" value="1"/>
</dbReference>
<dbReference type="GO" id="GO:0004853">
    <property type="term" value="F:uroporphyrinogen decarboxylase activity"/>
    <property type="evidence" value="ECO:0007669"/>
    <property type="project" value="UniProtKB-EC"/>
</dbReference>
<evidence type="ECO:0000256" key="15">
    <source>
        <dbReference type="RuleBase" id="RU004169"/>
    </source>
</evidence>
<evidence type="ECO:0000313" key="23">
    <source>
        <dbReference type="EMBL" id="CAF3773635.1"/>
    </source>
</evidence>
<evidence type="ECO:0000313" key="25">
    <source>
        <dbReference type="EMBL" id="CAF4065065.1"/>
    </source>
</evidence>
<dbReference type="EMBL" id="CAJNOV010009279">
    <property type="protein sequence ID" value="CAF1357472.1"/>
    <property type="molecule type" value="Genomic_DNA"/>
</dbReference>
<evidence type="ECO:0000256" key="3">
    <source>
        <dbReference type="ARBA" id="ARBA00009935"/>
    </source>
</evidence>
<evidence type="ECO:0000313" key="27">
    <source>
        <dbReference type="Proteomes" id="UP000663866"/>
    </source>
</evidence>
<name>A0A814X2F4_9BILA</name>
<dbReference type="FunFam" id="3.20.20.210:FF:000008">
    <property type="entry name" value="Uroporphyrinogen decarboxylase"/>
    <property type="match status" value="1"/>
</dbReference>
<evidence type="ECO:0000256" key="6">
    <source>
        <dbReference type="ARBA" id="ARBA00014308"/>
    </source>
</evidence>
<evidence type="ECO:0000256" key="9">
    <source>
        <dbReference type="ARBA" id="ARBA00023239"/>
    </source>
</evidence>
<dbReference type="CDD" id="cd00717">
    <property type="entry name" value="URO-D"/>
    <property type="match status" value="1"/>
</dbReference>
<dbReference type="Proteomes" id="UP000663855">
    <property type="component" value="Unassembled WGS sequence"/>
</dbReference>
<evidence type="ECO:0000256" key="11">
    <source>
        <dbReference type="ARBA" id="ARBA00045708"/>
    </source>
</evidence>
<dbReference type="Proteomes" id="UP000663824">
    <property type="component" value="Unassembled WGS sequence"/>
</dbReference>
<dbReference type="EMBL" id="CAJNRF010011370">
    <property type="protein sequence ID" value="CAF2130723.1"/>
    <property type="molecule type" value="Genomic_DNA"/>
</dbReference>
<dbReference type="Proteomes" id="UP000663842">
    <property type="component" value="Unassembled WGS sequence"/>
</dbReference>
<evidence type="ECO:0000313" key="26">
    <source>
        <dbReference type="Proteomes" id="UP000663834"/>
    </source>
</evidence>
<dbReference type="EC" id="4.1.1.37" evidence="5 14"/>
<evidence type="ECO:0000256" key="1">
    <source>
        <dbReference type="ARBA" id="ARBA00004514"/>
    </source>
</evidence>
<dbReference type="Proteomes" id="UP000663834">
    <property type="component" value="Unassembled WGS sequence"/>
</dbReference>
<evidence type="ECO:0000313" key="20">
    <source>
        <dbReference type="EMBL" id="CAF1919551.1"/>
    </source>
</evidence>
<evidence type="ECO:0000313" key="19">
    <source>
        <dbReference type="EMBL" id="CAF1357472.1"/>
    </source>
</evidence>
<comment type="similarity">
    <text evidence="3 15">Belongs to the uroporphyrinogen decarboxylase family.</text>
</comment>
<evidence type="ECO:0000256" key="12">
    <source>
        <dbReference type="ARBA" id="ARBA00047341"/>
    </source>
</evidence>
<evidence type="ECO:0000256" key="2">
    <source>
        <dbReference type="ARBA" id="ARBA00004804"/>
    </source>
</evidence>
<evidence type="ECO:0000256" key="14">
    <source>
        <dbReference type="RuleBase" id="RU000554"/>
    </source>
</evidence>
<dbReference type="HAMAP" id="MF_00218">
    <property type="entry name" value="URO_D"/>
    <property type="match status" value="1"/>
</dbReference>
<dbReference type="InterPro" id="IPR038071">
    <property type="entry name" value="UROD/MetE-like_sf"/>
</dbReference>
<dbReference type="Proteomes" id="UP000681967">
    <property type="component" value="Unassembled WGS sequence"/>
</dbReference>
<dbReference type="EMBL" id="CAJOBH010000238">
    <property type="protein sequence ID" value="CAF3773635.1"/>
    <property type="molecule type" value="Genomic_DNA"/>
</dbReference>
<dbReference type="Proteomes" id="UP000663887">
    <property type="component" value="Unassembled WGS sequence"/>
</dbReference>
<comment type="function">
    <text evidence="11">Catalyzes the sequential decarboxylation of the four acetate side chains of uroporphyrinogen to form coproporphyrinogen and participates in the fifth step in the heme biosynthetic pathway. Isomer I or isomer III of uroporphyrinogen may serve as substrate, but only coproporphyrinogen III can ultimately be converted to heme. In vitro also decarboxylates pentacarboxylate porphyrinogen I.</text>
</comment>
<feature type="domain" description="Uroporphyrinogen decarboxylase (URO-D)" evidence="17">
    <location>
        <begin position="155"/>
        <end position="171"/>
    </location>
</feature>
<evidence type="ECO:0000313" key="21">
    <source>
        <dbReference type="EMBL" id="CAF2033557.1"/>
    </source>
</evidence>
<evidence type="ECO:0000256" key="4">
    <source>
        <dbReference type="ARBA" id="ARBA00011738"/>
    </source>
</evidence>
<dbReference type="AlphaFoldDB" id="A0A814X2F4"/>
<evidence type="ECO:0000256" key="5">
    <source>
        <dbReference type="ARBA" id="ARBA00012288"/>
    </source>
</evidence>
<dbReference type="PANTHER" id="PTHR21091">
    <property type="entry name" value="METHYLTETRAHYDROFOLATE:HOMOCYSTEINE METHYLTRANSFERASE RELATED"/>
    <property type="match status" value="1"/>
</dbReference>
<keyword evidence="27" id="KW-1185">Reference proteome</keyword>
<organism evidence="18 26">
    <name type="scientific">Rotaria magnacalcarata</name>
    <dbReference type="NCBI Taxonomy" id="392030"/>
    <lineage>
        <taxon>Eukaryota</taxon>
        <taxon>Metazoa</taxon>
        <taxon>Spiralia</taxon>
        <taxon>Gnathifera</taxon>
        <taxon>Rotifera</taxon>
        <taxon>Eurotatoria</taxon>
        <taxon>Bdelloidea</taxon>
        <taxon>Philodinida</taxon>
        <taxon>Philodinidae</taxon>
        <taxon>Rotaria</taxon>
    </lineage>
</organism>
<dbReference type="InterPro" id="IPR000257">
    <property type="entry name" value="Uroporphyrinogen_deCOase"/>
</dbReference>
<dbReference type="EMBL" id="CAJOBG010000226">
    <property type="protein sequence ID" value="CAF3780862.1"/>
    <property type="molecule type" value="Genomic_DNA"/>
</dbReference>
<dbReference type="SUPFAM" id="SSF51726">
    <property type="entry name" value="UROD/MetE-like"/>
    <property type="match status" value="1"/>
</dbReference>
<keyword evidence="10 14" id="KW-0627">Porphyrin biosynthesis</keyword>
<dbReference type="PANTHER" id="PTHR21091:SF169">
    <property type="entry name" value="UROPORPHYRINOGEN DECARBOXYLASE"/>
    <property type="match status" value="1"/>
</dbReference>
<sequence length="383" mass="43712">MSDSTVKQNQDEFPPLKNNLILRACRGEPVERVPIWIMRQAGRYLPEYLSIRSQNSFFDVCRTPSICCEVTLQPLRRFDLDAAIIFSDILVVPQALGMQVDMIAKEGPRFAHPINVPADIKTAIDRTKQASVELKYVYDAITLTRHALDGRCPLIGFSGAPWTLMSYMIEGKGSETHSKAKKWLYTYVEESHDLLQFLTHFIINHLVEQVCAGAQLLQLFESHCGCLSHDLFVRFSLPYLRQIAKGVRDMLTRRQIPFVPLIIFAKDAHYALDELCSSSFDVVGLDWSITRRQIRTLREKYPSVTLQGNLDPCALYASQNDLEKMIKQMLEIFGPKNYIANLGHGIYPDANIDNVKHFVDTVHRISKDMIKHESVPKMINANK</sequence>
<keyword evidence="8 14" id="KW-0210">Decarboxylase</keyword>
<accession>A0A814X2F4</accession>
<dbReference type="Pfam" id="PF01208">
    <property type="entry name" value="URO-D"/>
    <property type="match status" value="1"/>
</dbReference>
<comment type="caution">
    <text evidence="18">The sequence shown here is derived from an EMBL/GenBank/DDBJ whole genome shotgun (WGS) entry which is preliminary data.</text>
</comment>
<proteinExistence type="inferred from homology"/>
<dbReference type="OrthoDB" id="339900at2759"/>
<dbReference type="Proteomes" id="UP000663866">
    <property type="component" value="Unassembled WGS sequence"/>
</dbReference>
<dbReference type="EMBL" id="CAJOBF010002941">
    <property type="protein sequence ID" value="CAF4065065.1"/>
    <property type="molecule type" value="Genomic_DNA"/>
</dbReference>
<dbReference type="Gene3D" id="3.20.20.210">
    <property type="match status" value="1"/>
</dbReference>
<dbReference type="EMBL" id="CAJNRE010000110">
    <property type="protein sequence ID" value="CAF1919551.1"/>
    <property type="molecule type" value="Genomic_DNA"/>
</dbReference>
<keyword evidence="9 14" id="KW-0456">Lyase</keyword>
<protein>
    <recommendedName>
        <fullName evidence="6 14">Uroporphyrinogen decarboxylase</fullName>
        <ecNumber evidence="5 14">4.1.1.37</ecNumber>
    </recommendedName>
</protein>
<evidence type="ECO:0000313" key="22">
    <source>
        <dbReference type="EMBL" id="CAF2130723.1"/>
    </source>
</evidence>
<dbReference type="InterPro" id="IPR006361">
    <property type="entry name" value="Uroporphyrinogen_deCO2ase_HemE"/>
</dbReference>
<gene>
    <name evidence="23" type="ORF">BYL167_LOCUS1540</name>
    <name evidence="19" type="ORF">CJN711_LOCUS19755</name>
    <name evidence="18" type="ORF">KQP761_LOCUS287</name>
    <name evidence="20" type="ORF">MBJ925_LOCUS1733</name>
    <name evidence="24" type="ORF">OVN521_LOCUS2775</name>
    <name evidence="25" type="ORF">UXM345_LOCUS20077</name>
    <name evidence="22" type="ORF">WKI299_LOCUS26215</name>
    <name evidence="21" type="ORF">XDN619_LOCUS5473</name>
</gene>
<dbReference type="GO" id="GO:0006782">
    <property type="term" value="P:protoporphyrinogen IX biosynthetic process"/>
    <property type="evidence" value="ECO:0007669"/>
    <property type="project" value="UniProtKB-UniPathway"/>
</dbReference>
<dbReference type="UniPathway" id="UPA00251">
    <property type="reaction ID" value="UER00321"/>
</dbReference>